<dbReference type="OrthoDB" id="10586504at2759"/>
<evidence type="ECO:0000313" key="1">
    <source>
        <dbReference type="EMBL" id="PON66347.1"/>
    </source>
</evidence>
<dbReference type="AlphaFoldDB" id="A0A2P5CZA7"/>
<accession>A0A2P5CZA7</accession>
<sequence>KEERPQHNSWKLACGKLDENRVNDALSGRLLQGGHVFQQNFPIRSYELCSDCKMSIGALFNLLHVINKWWINKNILINRVTS</sequence>
<dbReference type="EMBL" id="JXTB01000080">
    <property type="protein sequence ID" value="PON66347.1"/>
    <property type="molecule type" value="Genomic_DNA"/>
</dbReference>
<proteinExistence type="predicted"/>
<protein>
    <submittedName>
        <fullName evidence="1">Uncharacterized protein</fullName>
    </submittedName>
</protein>
<evidence type="ECO:0000313" key="2">
    <source>
        <dbReference type="Proteomes" id="UP000237105"/>
    </source>
</evidence>
<gene>
    <name evidence="1" type="ORF">PanWU01x14_110020</name>
</gene>
<feature type="non-terminal residue" evidence="1">
    <location>
        <position position="1"/>
    </location>
</feature>
<reference evidence="2" key="1">
    <citation type="submission" date="2016-06" db="EMBL/GenBank/DDBJ databases">
        <title>Parallel loss of symbiosis genes in relatives of nitrogen-fixing non-legume Parasponia.</title>
        <authorList>
            <person name="Van Velzen R."/>
            <person name="Holmer R."/>
            <person name="Bu F."/>
            <person name="Rutten L."/>
            <person name="Van Zeijl A."/>
            <person name="Liu W."/>
            <person name="Santuari L."/>
            <person name="Cao Q."/>
            <person name="Sharma T."/>
            <person name="Shen D."/>
            <person name="Roswanjaya Y."/>
            <person name="Wardhani T."/>
            <person name="Kalhor M.S."/>
            <person name="Jansen J."/>
            <person name="Van den Hoogen J."/>
            <person name="Gungor B."/>
            <person name="Hartog M."/>
            <person name="Hontelez J."/>
            <person name="Verver J."/>
            <person name="Yang W.-C."/>
            <person name="Schijlen E."/>
            <person name="Repin R."/>
            <person name="Schilthuizen M."/>
            <person name="Schranz E."/>
            <person name="Heidstra R."/>
            <person name="Miyata K."/>
            <person name="Fedorova E."/>
            <person name="Kohlen W."/>
            <person name="Bisseling T."/>
            <person name="Smit S."/>
            <person name="Geurts R."/>
        </authorList>
    </citation>
    <scope>NUCLEOTIDE SEQUENCE [LARGE SCALE GENOMIC DNA]</scope>
    <source>
        <strain evidence="2">cv. WU1-14</strain>
    </source>
</reference>
<keyword evidence="2" id="KW-1185">Reference proteome</keyword>
<dbReference type="Proteomes" id="UP000237105">
    <property type="component" value="Unassembled WGS sequence"/>
</dbReference>
<organism evidence="1 2">
    <name type="scientific">Parasponia andersonii</name>
    <name type="common">Sponia andersonii</name>
    <dbReference type="NCBI Taxonomy" id="3476"/>
    <lineage>
        <taxon>Eukaryota</taxon>
        <taxon>Viridiplantae</taxon>
        <taxon>Streptophyta</taxon>
        <taxon>Embryophyta</taxon>
        <taxon>Tracheophyta</taxon>
        <taxon>Spermatophyta</taxon>
        <taxon>Magnoliopsida</taxon>
        <taxon>eudicotyledons</taxon>
        <taxon>Gunneridae</taxon>
        <taxon>Pentapetalae</taxon>
        <taxon>rosids</taxon>
        <taxon>fabids</taxon>
        <taxon>Rosales</taxon>
        <taxon>Cannabaceae</taxon>
        <taxon>Parasponia</taxon>
    </lineage>
</organism>
<name>A0A2P5CZA7_PARAD</name>
<comment type="caution">
    <text evidence="1">The sequence shown here is derived from an EMBL/GenBank/DDBJ whole genome shotgun (WGS) entry which is preliminary data.</text>
</comment>